<dbReference type="InterPro" id="IPR014962">
    <property type="entry name" value="YolD"/>
</dbReference>
<keyword evidence="2" id="KW-1185">Reference proteome</keyword>
<gene>
    <name evidence="1" type="ORF">G8O30_07255</name>
</gene>
<name>A0A7S8HFC8_9BACI</name>
<dbReference type="RefSeq" id="WP_239674308.1">
    <property type="nucleotide sequence ID" value="NZ_CP049742.1"/>
</dbReference>
<accession>A0A7S8HFC8</accession>
<dbReference type="KEGG" id="mcui:G8O30_07255"/>
<sequence length="110" mass="13207">MIRDRGRIKWTSMMLPEHVKILREQQMRQNEQKQPELDMHMWEELNERLQEALDGQQLVTLTYFEGGYFQEVIGVVRKVDMLQRVLMLEGKTETRKVSMEKVTNLELVDK</sequence>
<organism evidence="1 2">
    <name type="scientific">Mangrovibacillus cuniculi</name>
    <dbReference type="NCBI Taxonomy" id="2593652"/>
    <lineage>
        <taxon>Bacteria</taxon>
        <taxon>Bacillati</taxon>
        <taxon>Bacillota</taxon>
        <taxon>Bacilli</taxon>
        <taxon>Bacillales</taxon>
        <taxon>Bacillaceae</taxon>
        <taxon>Mangrovibacillus</taxon>
    </lineage>
</organism>
<protein>
    <submittedName>
        <fullName evidence="1">YolD-like family protein</fullName>
    </submittedName>
</protein>
<dbReference type="Proteomes" id="UP000593626">
    <property type="component" value="Chromosome"/>
</dbReference>
<dbReference type="EMBL" id="CP049742">
    <property type="protein sequence ID" value="QPC46774.1"/>
    <property type="molecule type" value="Genomic_DNA"/>
</dbReference>
<dbReference type="PANTHER" id="PTHR40051">
    <property type="entry name" value="IG HYPOTHETICAL 15966"/>
    <property type="match status" value="1"/>
</dbReference>
<dbReference type="PANTHER" id="PTHR40051:SF1">
    <property type="entry name" value="YOLD-LIKE FAMILY PROTEIN"/>
    <property type="match status" value="1"/>
</dbReference>
<evidence type="ECO:0000313" key="1">
    <source>
        <dbReference type="EMBL" id="QPC46774.1"/>
    </source>
</evidence>
<dbReference type="Pfam" id="PF08863">
    <property type="entry name" value="YolD"/>
    <property type="match status" value="1"/>
</dbReference>
<dbReference type="AlphaFoldDB" id="A0A7S8HFC8"/>
<evidence type="ECO:0000313" key="2">
    <source>
        <dbReference type="Proteomes" id="UP000593626"/>
    </source>
</evidence>
<proteinExistence type="predicted"/>
<reference evidence="1 2" key="1">
    <citation type="submission" date="2019-07" db="EMBL/GenBank/DDBJ databases">
        <title>Genome sequence of 2 isolates from Red Sea Mangroves.</title>
        <authorList>
            <person name="Sefrji F."/>
            <person name="Michoud G."/>
            <person name="Merlino G."/>
            <person name="Daffonchio D."/>
        </authorList>
    </citation>
    <scope>NUCLEOTIDE SEQUENCE [LARGE SCALE GENOMIC DNA]</scope>
    <source>
        <strain evidence="1 2">R1DC41</strain>
    </source>
</reference>